<dbReference type="RefSeq" id="WP_013010677.1">
    <property type="nucleotide sequence ID" value="NC_013943.1"/>
</dbReference>
<dbReference type="AlphaFoldDB" id="D4H807"/>
<dbReference type="InParanoid" id="D4H807"/>
<gene>
    <name evidence="2" type="ordered locus">Dacet_1386</name>
</gene>
<dbReference type="PaxDb" id="522772-Dacet_1386"/>
<feature type="region of interest" description="Disordered" evidence="1">
    <location>
        <begin position="29"/>
        <end position="74"/>
    </location>
</feature>
<dbReference type="KEGG" id="dap:Dacet_1386"/>
<evidence type="ECO:0000313" key="3">
    <source>
        <dbReference type="Proteomes" id="UP000002012"/>
    </source>
</evidence>
<reference evidence="2 3" key="1">
    <citation type="journal article" date="2010" name="Stand. Genomic Sci.">
        <title>Complete genome sequence of Denitrovibrio acetiphilus type strain (N2460).</title>
        <authorList>
            <person name="Kiss H."/>
            <person name="Lang E."/>
            <person name="Lapidus A."/>
            <person name="Copeland A."/>
            <person name="Nolan M."/>
            <person name="Glavina Del Rio T."/>
            <person name="Chen F."/>
            <person name="Lucas S."/>
            <person name="Tice H."/>
            <person name="Cheng J.F."/>
            <person name="Han C."/>
            <person name="Goodwin L."/>
            <person name="Pitluck S."/>
            <person name="Liolios K."/>
            <person name="Pati A."/>
            <person name="Ivanova N."/>
            <person name="Mavromatis K."/>
            <person name="Chen A."/>
            <person name="Palaniappan K."/>
            <person name="Land M."/>
            <person name="Hauser L."/>
            <person name="Chang Y.J."/>
            <person name="Jeffries C.D."/>
            <person name="Detter J.C."/>
            <person name="Brettin T."/>
            <person name="Spring S."/>
            <person name="Rohde M."/>
            <person name="Goker M."/>
            <person name="Woyke T."/>
            <person name="Bristow J."/>
            <person name="Eisen J.A."/>
            <person name="Markowitz V."/>
            <person name="Hugenholtz P."/>
            <person name="Kyrpides N.C."/>
            <person name="Klenk H.P."/>
        </authorList>
    </citation>
    <scope>NUCLEOTIDE SEQUENCE [LARGE SCALE GENOMIC DNA]</scope>
    <source>
        <strain evidence="3">DSM 12809 / NBRC 114555 / N2460</strain>
    </source>
</reference>
<dbReference type="EMBL" id="CP001968">
    <property type="protein sequence ID" value="ADD68156.1"/>
    <property type="molecule type" value="Genomic_DNA"/>
</dbReference>
<proteinExistence type="predicted"/>
<name>D4H807_DENA2</name>
<feature type="compositionally biased region" description="Gly residues" evidence="1">
    <location>
        <begin position="47"/>
        <end position="66"/>
    </location>
</feature>
<dbReference type="HOGENOM" id="CLU_2681633_0_0_0"/>
<evidence type="ECO:0000256" key="1">
    <source>
        <dbReference type="SAM" id="MobiDB-lite"/>
    </source>
</evidence>
<sequence>MIRKGRRCLNGQKTGEGRRFQNCLSGEITETTSGDSYQQERIPNPAGGRGRGGTGRGLGKGAGRGLGRCSNREL</sequence>
<evidence type="ECO:0000313" key="2">
    <source>
        <dbReference type="EMBL" id="ADD68156.1"/>
    </source>
</evidence>
<dbReference type="STRING" id="522772.Dacet_1386"/>
<accession>D4H807</accession>
<organism evidence="2 3">
    <name type="scientific">Denitrovibrio acetiphilus (strain DSM 12809 / NBRC 114555 / N2460)</name>
    <dbReference type="NCBI Taxonomy" id="522772"/>
    <lineage>
        <taxon>Bacteria</taxon>
        <taxon>Pseudomonadati</taxon>
        <taxon>Deferribacterota</taxon>
        <taxon>Deferribacteres</taxon>
        <taxon>Deferribacterales</taxon>
        <taxon>Geovibrionaceae</taxon>
        <taxon>Denitrovibrio</taxon>
    </lineage>
</organism>
<keyword evidence="3" id="KW-1185">Reference proteome</keyword>
<feature type="compositionally biased region" description="Polar residues" evidence="1">
    <location>
        <begin position="29"/>
        <end position="41"/>
    </location>
</feature>
<dbReference type="Proteomes" id="UP000002012">
    <property type="component" value="Chromosome"/>
</dbReference>
<protein>
    <submittedName>
        <fullName evidence="2">Ribonuclease R</fullName>
    </submittedName>
</protein>